<name>A0ABN0D0J5_9FIRM</name>
<reference evidence="1 2" key="1">
    <citation type="submission" date="2011-04" db="EMBL/GenBank/DDBJ databases">
        <authorList>
            <person name="Harkins D.M."/>
            <person name="Madupu R."/>
            <person name="Durkin A.S."/>
            <person name="Torralba M."/>
            <person name="Methe B."/>
            <person name="Sutton G.G."/>
            <person name="Nelson K.E."/>
        </authorList>
    </citation>
    <scope>NUCLEOTIDE SEQUENCE [LARGE SCALE GENOMIC DNA]</scope>
    <source>
        <strain evidence="1 2">UPII 199-6</strain>
    </source>
</reference>
<gene>
    <name evidence="1" type="ORF">HMPREF1039_0470</name>
</gene>
<accession>A0ABN0D0J5</accession>
<comment type="caution">
    <text evidence="1">The sequence shown here is derived from an EMBL/GenBank/DDBJ whole genome shotgun (WGS) entry which is preliminary data.</text>
</comment>
<dbReference type="Proteomes" id="UP000004018">
    <property type="component" value="Unassembled WGS sequence"/>
</dbReference>
<keyword evidence="2" id="KW-1185">Reference proteome</keyword>
<protein>
    <submittedName>
        <fullName evidence="1">Uncharacterized protein</fullName>
    </submittedName>
</protein>
<organism evidence="1 2">
    <name type="scientific">Megasphaera lornae</name>
    <dbReference type="NCBI Taxonomy" id="1000568"/>
    <lineage>
        <taxon>Bacteria</taxon>
        <taxon>Bacillati</taxon>
        <taxon>Bacillota</taxon>
        <taxon>Negativicutes</taxon>
        <taxon>Veillonellales</taxon>
        <taxon>Veillonellaceae</taxon>
        <taxon>Megasphaera</taxon>
    </lineage>
</organism>
<sequence>MDADPMKGGSFFAGQEAVTILKYFANSVTIRTKPDLIIGAAKL</sequence>
<evidence type="ECO:0000313" key="1">
    <source>
        <dbReference type="EMBL" id="EGL39196.1"/>
    </source>
</evidence>
<proteinExistence type="predicted"/>
<evidence type="ECO:0000313" key="2">
    <source>
        <dbReference type="Proteomes" id="UP000004018"/>
    </source>
</evidence>
<dbReference type="EMBL" id="AFIJ01000039">
    <property type="protein sequence ID" value="EGL39196.1"/>
    <property type="molecule type" value="Genomic_DNA"/>
</dbReference>